<evidence type="ECO:0000259" key="4">
    <source>
        <dbReference type="PROSITE" id="PS51767"/>
    </source>
</evidence>
<accession>A0A9N9ULY9</accession>
<dbReference type="Proteomes" id="UP000754883">
    <property type="component" value="Unassembled WGS sequence"/>
</dbReference>
<reference evidence="5 6" key="2">
    <citation type="submission" date="2021-10" db="EMBL/GenBank/DDBJ databases">
        <authorList>
            <person name="Piombo E."/>
        </authorList>
    </citation>
    <scope>NUCLEOTIDE SEQUENCE [LARGE SCALE GENOMIC DNA]</scope>
</reference>
<evidence type="ECO:0000313" key="6">
    <source>
        <dbReference type="Proteomes" id="UP000754883"/>
    </source>
</evidence>
<dbReference type="EMBL" id="CABFNO020001467">
    <property type="protein sequence ID" value="CAG9989917.1"/>
    <property type="molecule type" value="Genomic_DNA"/>
</dbReference>
<dbReference type="Gene3D" id="2.40.70.10">
    <property type="entry name" value="Acid Proteases"/>
    <property type="match status" value="1"/>
</dbReference>
<feature type="signal peptide" evidence="3">
    <location>
        <begin position="1"/>
        <end position="18"/>
    </location>
</feature>
<dbReference type="PROSITE" id="PS51767">
    <property type="entry name" value="PEPTIDASE_A1"/>
    <property type="match status" value="1"/>
</dbReference>
<keyword evidence="2" id="KW-0812">Transmembrane</keyword>
<gene>
    <name evidence="5" type="ORF">CBYS24578_00005562</name>
</gene>
<evidence type="ECO:0000256" key="3">
    <source>
        <dbReference type="SAM" id="SignalP"/>
    </source>
</evidence>
<feature type="region of interest" description="Disordered" evidence="1">
    <location>
        <begin position="499"/>
        <end position="584"/>
    </location>
</feature>
<evidence type="ECO:0000256" key="2">
    <source>
        <dbReference type="SAM" id="Phobius"/>
    </source>
</evidence>
<dbReference type="InterPro" id="IPR021109">
    <property type="entry name" value="Peptidase_aspartic_dom_sf"/>
</dbReference>
<feature type="transmembrane region" description="Helical" evidence="2">
    <location>
        <begin position="473"/>
        <end position="492"/>
    </location>
</feature>
<keyword evidence="2" id="KW-1133">Transmembrane helix</keyword>
<name>A0A9N9ULY9_9HYPO</name>
<feature type="compositionally biased region" description="Polar residues" evidence="1">
    <location>
        <begin position="529"/>
        <end position="542"/>
    </location>
</feature>
<feature type="compositionally biased region" description="Basic and acidic residues" evidence="1">
    <location>
        <begin position="575"/>
        <end position="584"/>
    </location>
</feature>
<feature type="compositionally biased region" description="Low complexity" evidence="1">
    <location>
        <begin position="543"/>
        <end position="552"/>
    </location>
</feature>
<dbReference type="AlphaFoldDB" id="A0A9N9ULY9"/>
<comment type="caution">
    <text evidence="5">The sequence shown here is derived from an EMBL/GenBank/DDBJ whole genome shotgun (WGS) entry which is preliminary data.</text>
</comment>
<feature type="compositionally biased region" description="Basic and acidic residues" evidence="1">
    <location>
        <begin position="499"/>
        <end position="509"/>
    </location>
</feature>
<keyword evidence="2" id="KW-0472">Membrane</keyword>
<keyword evidence="3" id="KW-0732">Signal</keyword>
<sequence length="584" mass="62799">MSLALSLTVSTFILAALADTNPKEVLWSDKTFGPDGPWRAVKTNIGGKEINLFPGTNWETWLIEDDYCGDGTCYASEAGTHNRNNSGKTGNIGASSDFDYFQLGMNVEGGDDSIRYVDDIEINGVTVTNASLALIKSPNSKVKYPGTTAPFFAGCLSVGSRGGSYQYLASSVKGDGQVKVSMPPGFLWDQGYTPSNSFGLHIGSVEPDLAGSLWYGGYDRNRVVGDSITNERDFKDPVTTLQDIEIDVINGKSPFDFNSTKSGLLAQGNSSMPNEFKVMIDGCSPYLTLPKTTCDNIASHLPVTFNKTLGLYLWNTSSEKYKEIVPSATALSFSFTSGGNSNPIKIRVPFMHLNLTLTAPLVDTPTQYFPCHVNEGGKYVLGRAFLQDAFLGANWDLGVNKWWLAQAPGPKVPATSNVVQIATTDTTIRKGDTSWEDSWKGVWKDVDTTNENNSTTNDGNGGGGLSTGAKAGIGAGVGVVGCLLILGAVYFWKRRQESSQDQGQKEAQVDGRGNGQPVSQYYDPPKGQELQSSPLYDSNTSWQSPSPSQAASELRGSRPVPTELIGSEPAVSELHASERVHEMA</sequence>
<organism evidence="5 6">
    <name type="scientific">Clonostachys byssicola</name>
    <dbReference type="NCBI Taxonomy" id="160290"/>
    <lineage>
        <taxon>Eukaryota</taxon>
        <taxon>Fungi</taxon>
        <taxon>Dikarya</taxon>
        <taxon>Ascomycota</taxon>
        <taxon>Pezizomycotina</taxon>
        <taxon>Sordariomycetes</taxon>
        <taxon>Hypocreomycetidae</taxon>
        <taxon>Hypocreales</taxon>
        <taxon>Bionectriaceae</taxon>
        <taxon>Clonostachys</taxon>
    </lineage>
</organism>
<feature type="domain" description="Peptidase A1" evidence="4">
    <location>
        <begin position="39"/>
        <end position="405"/>
    </location>
</feature>
<dbReference type="OrthoDB" id="4074350at2759"/>
<dbReference type="SUPFAM" id="SSF50630">
    <property type="entry name" value="Acid proteases"/>
    <property type="match status" value="1"/>
</dbReference>
<reference evidence="6" key="1">
    <citation type="submission" date="2019-06" db="EMBL/GenBank/DDBJ databases">
        <authorList>
            <person name="Broberg M."/>
        </authorList>
    </citation>
    <scope>NUCLEOTIDE SEQUENCE [LARGE SCALE GENOMIC DNA]</scope>
</reference>
<keyword evidence="6" id="KW-1185">Reference proteome</keyword>
<dbReference type="Pfam" id="PF00026">
    <property type="entry name" value="Asp"/>
    <property type="match status" value="1"/>
</dbReference>
<proteinExistence type="predicted"/>
<protein>
    <recommendedName>
        <fullName evidence="4">Peptidase A1 domain-containing protein</fullName>
    </recommendedName>
</protein>
<evidence type="ECO:0000313" key="5">
    <source>
        <dbReference type="EMBL" id="CAG9989917.1"/>
    </source>
</evidence>
<feature type="chain" id="PRO_5040116793" description="Peptidase A1 domain-containing protein" evidence="3">
    <location>
        <begin position="19"/>
        <end position="584"/>
    </location>
</feature>
<evidence type="ECO:0000256" key="1">
    <source>
        <dbReference type="SAM" id="MobiDB-lite"/>
    </source>
</evidence>
<dbReference type="InterPro" id="IPR033121">
    <property type="entry name" value="PEPTIDASE_A1"/>
</dbReference>